<evidence type="ECO:0000313" key="2">
    <source>
        <dbReference type="Proteomes" id="UP000008190"/>
    </source>
</evidence>
<dbReference type="InterPro" id="IPR029063">
    <property type="entry name" value="SAM-dependent_MTases_sf"/>
</dbReference>
<dbReference type="eggNOG" id="COG2226">
    <property type="taxonomic scope" value="Bacteria"/>
</dbReference>
<dbReference type="EMBL" id="FO082843">
    <property type="protein sequence ID" value="CCF62417.1"/>
    <property type="molecule type" value="Genomic_DNA"/>
</dbReference>
<reference evidence="1 2" key="1">
    <citation type="journal article" date="2012" name="J. Bacteriol.">
        <title>Genome sequence of the human- and animal-pathogenic strain Nocardia cyriacigeorgica GUH-2.</title>
        <authorList>
            <person name="Zoropogui A."/>
            <person name="Pujic P."/>
            <person name="Normand P."/>
            <person name="Barbe V."/>
            <person name="Beaman B."/>
            <person name="Beaman L."/>
            <person name="Boiron P."/>
            <person name="Colinon C."/>
            <person name="Deredjian A."/>
            <person name="Graindorge A."/>
            <person name="Mangenot S."/>
            <person name="Nazaret S."/>
            <person name="Neto M."/>
            <person name="Petit S."/>
            <person name="Roche D."/>
            <person name="Vallenet D."/>
            <person name="Rodriguez-Nava V."/>
            <person name="Richard Y."/>
            <person name="Cournoyer B."/>
            <person name="Blaha D."/>
        </authorList>
    </citation>
    <scope>NUCLEOTIDE SEQUENCE [LARGE SCALE GENOMIC DNA]</scope>
    <source>
        <strain evidence="1 2">GUH-2</strain>
    </source>
</reference>
<keyword evidence="2" id="KW-1185">Reference proteome</keyword>
<dbReference type="KEGG" id="ncy:NOCYR_1628"/>
<dbReference type="Proteomes" id="UP000008190">
    <property type="component" value="Chromosome"/>
</dbReference>
<dbReference type="OrthoDB" id="9787807at2"/>
<dbReference type="AlphaFoldDB" id="H6RA12"/>
<sequence length="234" mass="25698">MTTNHSAGFGAILLSSRSAAEYRAMFDLTEADLARRILDCPGGAASFTAEVCDEGGDVTACDIAYFDRTPNELGALAVAEAERGSDFVRAHPEQYRWTFFADPDDHRRSRSASAERFAADIRQHPHRYVAGALPKLPFDNGSFDLTLSSHLLFSYAEDLDYAFHVAAIRELLRVTRDEVRIFPLVAVGSSQPYARLNELIGELGTHGIAGSVVESSYEFQAGGNQMLVCRKSQQ</sequence>
<dbReference type="RefSeq" id="WP_014349882.1">
    <property type="nucleotide sequence ID" value="NC_016887.1"/>
</dbReference>
<evidence type="ECO:0000313" key="1">
    <source>
        <dbReference type="EMBL" id="CCF62417.1"/>
    </source>
</evidence>
<dbReference type="SUPFAM" id="SSF53335">
    <property type="entry name" value="S-adenosyl-L-methionine-dependent methyltransferases"/>
    <property type="match status" value="1"/>
</dbReference>
<accession>H6RA12</accession>
<organism evidence="1 2">
    <name type="scientific">Nocardia cyriacigeorgica (strain GUH-2)</name>
    <dbReference type="NCBI Taxonomy" id="1127134"/>
    <lineage>
        <taxon>Bacteria</taxon>
        <taxon>Bacillati</taxon>
        <taxon>Actinomycetota</taxon>
        <taxon>Actinomycetes</taxon>
        <taxon>Mycobacteriales</taxon>
        <taxon>Nocardiaceae</taxon>
        <taxon>Nocardia</taxon>
    </lineage>
</organism>
<dbReference type="HOGENOM" id="CLU_077876_0_0_11"/>
<gene>
    <name evidence="1" type="ordered locus">NOCYR_1628</name>
</gene>
<proteinExistence type="predicted"/>
<dbReference type="STRING" id="1127134.NOCYR_1628"/>
<dbReference type="Gene3D" id="3.40.50.150">
    <property type="entry name" value="Vaccinia Virus protein VP39"/>
    <property type="match status" value="1"/>
</dbReference>
<name>H6RA12_NOCCG</name>
<evidence type="ECO:0008006" key="3">
    <source>
        <dbReference type="Google" id="ProtNLM"/>
    </source>
</evidence>
<protein>
    <recommendedName>
        <fullName evidence="3">Class I SAM-dependent methyltransferase</fullName>
    </recommendedName>
</protein>